<accession>A0A4V2R0A0</accession>
<dbReference type="InterPro" id="IPR053167">
    <property type="entry name" value="Spore_coat_component"/>
</dbReference>
<keyword evidence="1" id="KW-0732">Signal</keyword>
<feature type="chain" id="PRO_5020235473" evidence="1">
    <location>
        <begin position="22"/>
        <end position="179"/>
    </location>
</feature>
<dbReference type="AlphaFoldDB" id="A0A4V2R0A0"/>
<organism evidence="3 4">
    <name type="scientific">Acinetobacter calcoaceticus</name>
    <dbReference type="NCBI Taxonomy" id="471"/>
    <lineage>
        <taxon>Bacteria</taxon>
        <taxon>Pseudomonadati</taxon>
        <taxon>Pseudomonadota</taxon>
        <taxon>Gammaproteobacteria</taxon>
        <taxon>Moraxellales</taxon>
        <taxon>Moraxellaceae</taxon>
        <taxon>Acinetobacter</taxon>
        <taxon>Acinetobacter calcoaceticus/baumannii complex</taxon>
    </lineage>
</organism>
<name>A0A4V2R0A0_ACICA</name>
<dbReference type="PANTHER" id="PTHR37089">
    <property type="entry name" value="PROTEIN U-RELATED"/>
    <property type="match status" value="1"/>
</dbReference>
<dbReference type="Pfam" id="PF05229">
    <property type="entry name" value="SCPU"/>
    <property type="match status" value="1"/>
</dbReference>
<dbReference type="SMART" id="SM00972">
    <property type="entry name" value="SCPU"/>
    <property type="match status" value="1"/>
</dbReference>
<gene>
    <name evidence="3" type="ORF">EC844_11912</name>
</gene>
<feature type="signal peptide" evidence="1">
    <location>
        <begin position="1"/>
        <end position="21"/>
    </location>
</feature>
<proteinExistence type="predicted"/>
<keyword evidence="3" id="KW-0946">Virion</keyword>
<dbReference type="Proteomes" id="UP000294963">
    <property type="component" value="Unassembled WGS sequence"/>
</dbReference>
<evidence type="ECO:0000256" key="1">
    <source>
        <dbReference type="SAM" id="SignalP"/>
    </source>
</evidence>
<sequence>MKTFAKLITTAAILTSVSTFAAADIAGQVDVKLNISTGCKVNGSEVDGNINNFGTLDFGKTSGTWTNVITAELQSNGTSGDLEVVCDGATDVPFTVEIDGGTRGDRTLASADTTITDKVNYSVYKDAGRTAEYVVNTPVDFTAVAGQSTKIPVFGSIAPNTVEKAQGEYKDTLLVNVSF</sequence>
<dbReference type="PANTHER" id="PTHR37089:SF4">
    <property type="entry name" value="EXPORTED PROTEIN"/>
    <property type="match status" value="1"/>
</dbReference>
<feature type="domain" description="Spore coat protein U/FanG" evidence="2">
    <location>
        <begin position="27"/>
        <end position="175"/>
    </location>
</feature>
<dbReference type="InterPro" id="IPR007893">
    <property type="entry name" value="Spore_coat_U/FanG"/>
</dbReference>
<evidence type="ECO:0000259" key="2">
    <source>
        <dbReference type="Pfam" id="PF05229"/>
    </source>
</evidence>
<reference evidence="3 4" key="1">
    <citation type="submission" date="2019-03" db="EMBL/GenBank/DDBJ databases">
        <title>Genomic analyses of the natural microbiome of Caenorhabditis elegans.</title>
        <authorList>
            <person name="Samuel B."/>
        </authorList>
    </citation>
    <scope>NUCLEOTIDE SEQUENCE [LARGE SCALE GENOMIC DNA]</scope>
    <source>
        <strain evidence="3 4">JUb89</strain>
    </source>
</reference>
<evidence type="ECO:0000313" key="3">
    <source>
        <dbReference type="EMBL" id="TCM63798.1"/>
    </source>
</evidence>
<keyword evidence="4" id="KW-1185">Reference proteome</keyword>
<keyword evidence="3" id="KW-0167">Capsid protein</keyword>
<evidence type="ECO:0000313" key="4">
    <source>
        <dbReference type="Proteomes" id="UP000294963"/>
    </source>
</evidence>
<comment type="caution">
    <text evidence="3">The sequence shown here is derived from an EMBL/GenBank/DDBJ whole genome shotgun (WGS) entry which is preliminary data.</text>
</comment>
<dbReference type="OrthoDB" id="5952295at2"/>
<protein>
    <submittedName>
        <fullName evidence="3">Spore coat protein U-like protein</fullName>
    </submittedName>
</protein>
<dbReference type="EMBL" id="SLVJ01000019">
    <property type="protein sequence ID" value="TCM63798.1"/>
    <property type="molecule type" value="Genomic_DNA"/>
</dbReference>